<keyword evidence="2" id="KW-1185">Reference proteome</keyword>
<dbReference type="Proteomes" id="UP000294678">
    <property type="component" value="Unassembled WGS sequence"/>
</dbReference>
<organism evidence="1 2">
    <name type="scientific">Hypnocyclicus thermotrophus</name>
    <dbReference type="NCBI Taxonomy" id="1627895"/>
    <lineage>
        <taxon>Bacteria</taxon>
        <taxon>Fusobacteriati</taxon>
        <taxon>Fusobacteriota</taxon>
        <taxon>Fusobacteriia</taxon>
        <taxon>Fusobacteriales</taxon>
        <taxon>Fusobacteriaceae</taxon>
        <taxon>Hypnocyclicus</taxon>
    </lineage>
</organism>
<accession>A0AA46DYK3</accession>
<dbReference type="EMBL" id="SOBG01000004">
    <property type="protein sequence ID" value="TDT70519.1"/>
    <property type="molecule type" value="Genomic_DNA"/>
</dbReference>
<name>A0AA46DYK3_9FUSO</name>
<evidence type="ECO:0000313" key="1">
    <source>
        <dbReference type="EMBL" id="TDT70519.1"/>
    </source>
</evidence>
<protein>
    <submittedName>
        <fullName evidence="1">Uncharacterized protein</fullName>
    </submittedName>
</protein>
<comment type="caution">
    <text evidence="1">The sequence shown here is derived from an EMBL/GenBank/DDBJ whole genome shotgun (WGS) entry which is preliminary data.</text>
</comment>
<reference evidence="1 2" key="1">
    <citation type="submission" date="2019-03" db="EMBL/GenBank/DDBJ databases">
        <title>Genomic Encyclopedia of Type Strains, Phase IV (KMG-IV): sequencing the most valuable type-strain genomes for metagenomic binning, comparative biology and taxonomic classification.</title>
        <authorList>
            <person name="Goeker M."/>
        </authorList>
    </citation>
    <scope>NUCLEOTIDE SEQUENCE [LARGE SCALE GENOMIC DNA]</scope>
    <source>
        <strain evidence="1 2">DSM 100055</strain>
    </source>
</reference>
<gene>
    <name evidence="1" type="ORF">EV215_1064</name>
</gene>
<evidence type="ECO:0000313" key="2">
    <source>
        <dbReference type="Proteomes" id="UP000294678"/>
    </source>
</evidence>
<dbReference type="RefSeq" id="WP_134112954.1">
    <property type="nucleotide sequence ID" value="NZ_SOBG01000004.1"/>
</dbReference>
<proteinExistence type="predicted"/>
<sequence>MKEKLIDTYNFENKEFLISFLNNNLHLSYSYLKEILEFFYELTTIKQINLIDFLENISFSSKNKKENTKYFIEYIREYRNPTIYNSLKTLKKTLNNIEKRQIKTIYPQYLEGDYLKLEITFTNEKDIEKTIKILSENINNLKSALNIIKKGG</sequence>
<dbReference type="AlphaFoldDB" id="A0AA46DYK3"/>